<sequence length="293" mass="33096">MASTSTNVRAPSKASSSPLRLIQHKKEALWFYSFISIGYDHVFNPGQYTDDMRDLAMDQHADLHSPNLKVVDVGGGTGFTTVGIVRHVDPENITLIDQSPHQLGKARKKKALKGVKIMEGDAEDLPFPADTFDRYVSAGSIEYWPDPQRGIKEAYRVLNVGGVACVIGPVRPTFWLSRFFADMWMLFSTEQEYIEWFERAGFKDVELKRIGPKWYRGVRRHGLVIGCSVTGVKKESGDSCLQLGPKAEDITKHVNPIMVFFRFLIGTICATYFFLVPIYMWIKDKIVPEGMPI</sequence>
<reference evidence="1" key="1">
    <citation type="submission" date="2021-05" db="EMBL/GenBank/DDBJ databases">
        <authorList>
            <person name="Scholz U."/>
            <person name="Mascher M."/>
            <person name="Fiebig A."/>
        </authorList>
    </citation>
    <scope>NUCLEOTIDE SEQUENCE [LARGE SCALE GENOMIC DNA]</scope>
</reference>
<evidence type="ECO:0000313" key="1">
    <source>
        <dbReference type="EnsemblPlants" id="AVESA.00010b.r2.3CG0460050.1.CDS"/>
    </source>
</evidence>
<name>A0ACD5VJD3_AVESA</name>
<evidence type="ECO:0000313" key="2">
    <source>
        <dbReference type="Proteomes" id="UP001732700"/>
    </source>
</evidence>
<accession>A0ACD5VJD3</accession>
<proteinExistence type="predicted"/>
<dbReference type="EnsemblPlants" id="AVESA.00010b.r2.3CG0460050.1">
    <property type="protein sequence ID" value="AVESA.00010b.r2.3CG0460050.1.CDS"/>
    <property type="gene ID" value="AVESA.00010b.r2.3CG0460050"/>
</dbReference>
<organism evidence="1 2">
    <name type="scientific">Avena sativa</name>
    <name type="common">Oat</name>
    <dbReference type="NCBI Taxonomy" id="4498"/>
    <lineage>
        <taxon>Eukaryota</taxon>
        <taxon>Viridiplantae</taxon>
        <taxon>Streptophyta</taxon>
        <taxon>Embryophyta</taxon>
        <taxon>Tracheophyta</taxon>
        <taxon>Spermatophyta</taxon>
        <taxon>Magnoliopsida</taxon>
        <taxon>Liliopsida</taxon>
        <taxon>Poales</taxon>
        <taxon>Poaceae</taxon>
        <taxon>BOP clade</taxon>
        <taxon>Pooideae</taxon>
        <taxon>Poodae</taxon>
        <taxon>Poeae</taxon>
        <taxon>Poeae Chloroplast Group 1 (Aveneae type)</taxon>
        <taxon>Aveninae</taxon>
        <taxon>Avena</taxon>
    </lineage>
</organism>
<reference evidence="1" key="2">
    <citation type="submission" date="2025-09" db="UniProtKB">
        <authorList>
            <consortium name="EnsemblPlants"/>
        </authorList>
    </citation>
    <scope>IDENTIFICATION</scope>
</reference>
<protein>
    <submittedName>
        <fullName evidence="1">Uncharacterized protein</fullName>
    </submittedName>
</protein>
<keyword evidence="2" id="KW-1185">Reference proteome</keyword>
<dbReference type="Proteomes" id="UP001732700">
    <property type="component" value="Chromosome 3C"/>
</dbReference>